<protein>
    <submittedName>
        <fullName evidence="3">IS30 family transposase</fullName>
    </submittedName>
</protein>
<dbReference type="PROSITE" id="PS50994">
    <property type="entry name" value="INTEGRASE"/>
    <property type="match status" value="1"/>
</dbReference>
<organism evidence="3 4">
    <name type="scientific">Falsigemmobacter faecalis</name>
    <dbReference type="NCBI Taxonomy" id="2488730"/>
    <lineage>
        <taxon>Bacteria</taxon>
        <taxon>Pseudomonadati</taxon>
        <taxon>Pseudomonadota</taxon>
        <taxon>Alphaproteobacteria</taxon>
        <taxon>Rhodobacterales</taxon>
        <taxon>Paracoccaceae</taxon>
        <taxon>Falsigemmobacter</taxon>
    </lineage>
</organism>
<proteinExistence type="predicted"/>
<dbReference type="NCBIfam" id="NF033563">
    <property type="entry name" value="transpos_IS30"/>
    <property type="match status" value="1"/>
</dbReference>
<dbReference type="Pfam" id="PF00665">
    <property type="entry name" value="rve"/>
    <property type="match status" value="1"/>
</dbReference>
<dbReference type="PANTHER" id="PTHR10948:SF23">
    <property type="entry name" value="TRANSPOSASE INSI FOR INSERTION SEQUENCE ELEMENT IS30A-RELATED"/>
    <property type="match status" value="1"/>
</dbReference>
<sequence>MCNNAHRRRIFFTDQQKTEIWDRWQRGESMNAIGRSFDRSSSSVHPLLARTGGIRPPSRVRSCRALSCSEREEISRGLHARDSLRAIAGRLKRSPSTISREVNRNGGRVVYRATSADQSAWDRTRRPKTCKLVGKVHLCRIISAKLLRKWSPEQIAGWLMREHPGDPEQRVSHETIYKSLFIQTRGVLKKELQAHLRTRRSMRRPQCSSLKGQGLGQIREAVSIRERPASAEDRAIPGHWEGDLLAGSGNSFILTLVERHSRFVMLAKVQNKDSQSVTSALIKQAQKLPRDLYLSLTWDRGTEMSGHQNFTIATNINVYFCDPQSPWQRGTNENTNRLLRQYFPKGTNLSGHSQAKLSAVARQLNERPRKTLGYKTPAEKFQACVAAIL</sequence>
<dbReference type="InterPro" id="IPR053392">
    <property type="entry name" value="Transposase_IS30-like"/>
</dbReference>
<dbReference type="PANTHER" id="PTHR10948">
    <property type="entry name" value="TRANSPOSASE"/>
    <property type="match status" value="1"/>
</dbReference>
<dbReference type="AlphaFoldDB" id="A0A3P3DBT3"/>
<dbReference type="Proteomes" id="UP000282125">
    <property type="component" value="Unassembled WGS sequence"/>
</dbReference>
<dbReference type="GO" id="GO:0032196">
    <property type="term" value="P:transposition"/>
    <property type="evidence" value="ECO:0007669"/>
    <property type="project" value="TreeGrafter"/>
</dbReference>
<accession>A0A3P3DBT3</accession>
<keyword evidence="1" id="KW-0233">DNA recombination</keyword>
<dbReference type="OrthoDB" id="9803231at2"/>
<evidence type="ECO:0000313" key="3">
    <source>
        <dbReference type="EMBL" id="RRH71086.1"/>
    </source>
</evidence>
<dbReference type="InterPro" id="IPR001584">
    <property type="entry name" value="Integrase_cat-core"/>
</dbReference>
<dbReference type="GO" id="GO:0004803">
    <property type="term" value="F:transposase activity"/>
    <property type="evidence" value="ECO:0007669"/>
    <property type="project" value="TreeGrafter"/>
</dbReference>
<comment type="caution">
    <text evidence="3">The sequence shown here is derived from an EMBL/GenBank/DDBJ whole genome shotgun (WGS) entry which is preliminary data.</text>
</comment>
<feature type="domain" description="Integrase catalytic" evidence="2">
    <location>
        <begin position="224"/>
        <end position="385"/>
    </location>
</feature>
<dbReference type="GO" id="GO:0005829">
    <property type="term" value="C:cytosol"/>
    <property type="evidence" value="ECO:0007669"/>
    <property type="project" value="TreeGrafter"/>
</dbReference>
<dbReference type="InterPro" id="IPR051917">
    <property type="entry name" value="Transposase-Integrase"/>
</dbReference>
<dbReference type="GO" id="GO:0006310">
    <property type="term" value="P:DNA recombination"/>
    <property type="evidence" value="ECO:0007669"/>
    <property type="project" value="UniProtKB-KW"/>
</dbReference>
<dbReference type="GO" id="GO:0003676">
    <property type="term" value="F:nucleic acid binding"/>
    <property type="evidence" value="ECO:0007669"/>
    <property type="project" value="InterPro"/>
</dbReference>
<evidence type="ECO:0000313" key="4">
    <source>
        <dbReference type="Proteomes" id="UP000282125"/>
    </source>
</evidence>
<dbReference type="SUPFAM" id="SSF53098">
    <property type="entry name" value="Ribonuclease H-like"/>
    <property type="match status" value="1"/>
</dbReference>
<dbReference type="RefSeq" id="WP_124966365.1">
    <property type="nucleotide sequence ID" value="NZ_RRAZ01000033.1"/>
</dbReference>
<name>A0A3P3DBT3_9RHOB</name>
<dbReference type="GO" id="GO:0015074">
    <property type="term" value="P:DNA integration"/>
    <property type="evidence" value="ECO:0007669"/>
    <property type="project" value="InterPro"/>
</dbReference>
<gene>
    <name evidence="3" type="ORF">EG244_16950</name>
</gene>
<dbReference type="InterPro" id="IPR036397">
    <property type="entry name" value="RNaseH_sf"/>
</dbReference>
<dbReference type="InterPro" id="IPR012337">
    <property type="entry name" value="RNaseH-like_sf"/>
</dbReference>
<dbReference type="EMBL" id="RRAZ01000033">
    <property type="protein sequence ID" value="RRH71086.1"/>
    <property type="molecule type" value="Genomic_DNA"/>
</dbReference>
<dbReference type="Gene3D" id="3.30.420.10">
    <property type="entry name" value="Ribonuclease H-like superfamily/Ribonuclease H"/>
    <property type="match status" value="1"/>
</dbReference>
<dbReference type="InterPro" id="IPR025246">
    <property type="entry name" value="IS30-like_HTH"/>
</dbReference>
<evidence type="ECO:0000256" key="1">
    <source>
        <dbReference type="ARBA" id="ARBA00023172"/>
    </source>
</evidence>
<reference evidence="3 4" key="1">
    <citation type="submission" date="2018-11" db="EMBL/GenBank/DDBJ databases">
        <title>Gemmobacter sp. nov., YIM 102744-1 draft genome.</title>
        <authorList>
            <person name="Li G."/>
            <person name="Jiang Y."/>
        </authorList>
    </citation>
    <scope>NUCLEOTIDE SEQUENCE [LARGE SCALE GENOMIC DNA]</scope>
    <source>
        <strain evidence="3 4">YIM 102744-1</strain>
    </source>
</reference>
<evidence type="ECO:0000259" key="2">
    <source>
        <dbReference type="PROSITE" id="PS50994"/>
    </source>
</evidence>
<keyword evidence="4" id="KW-1185">Reference proteome</keyword>
<dbReference type="Pfam" id="PF13936">
    <property type="entry name" value="HTH_38"/>
    <property type="match status" value="1"/>
</dbReference>